<evidence type="ECO:0000256" key="5">
    <source>
        <dbReference type="ARBA" id="ARBA00038359"/>
    </source>
</evidence>
<feature type="transmembrane region" description="Helical" evidence="7">
    <location>
        <begin position="134"/>
        <end position="153"/>
    </location>
</feature>
<evidence type="ECO:0000256" key="7">
    <source>
        <dbReference type="SAM" id="Phobius"/>
    </source>
</evidence>
<feature type="domain" description="Rhodopsin" evidence="8">
    <location>
        <begin position="26"/>
        <end position="267"/>
    </location>
</feature>
<dbReference type="GO" id="GO:0016020">
    <property type="term" value="C:membrane"/>
    <property type="evidence" value="ECO:0007669"/>
    <property type="project" value="UniProtKB-SubCell"/>
</dbReference>
<accession>A0A6S6VB80</accession>
<organism evidence="9 10">
    <name type="scientific">Pyrenophora teres f. teres</name>
    <dbReference type="NCBI Taxonomy" id="97479"/>
    <lineage>
        <taxon>Eukaryota</taxon>
        <taxon>Fungi</taxon>
        <taxon>Dikarya</taxon>
        <taxon>Ascomycota</taxon>
        <taxon>Pezizomycotina</taxon>
        <taxon>Dothideomycetes</taxon>
        <taxon>Pleosporomycetidae</taxon>
        <taxon>Pleosporales</taxon>
        <taxon>Pleosporineae</taxon>
        <taxon>Pleosporaceae</taxon>
        <taxon>Pyrenophora</taxon>
    </lineage>
</organism>
<dbReference type="Pfam" id="PF20684">
    <property type="entry name" value="Fung_rhodopsin"/>
    <property type="match status" value="1"/>
</dbReference>
<evidence type="ECO:0000313" key="10">
    <source>
        <dbReference type="Proteomes" id="UP000472372"/>
    </source>
</evidence>
<keyword evidence="4 7" id="KW-0472">Membrane</keyword>
<feature type="region of interest" description="Disordered" evidence="6">
    <location>
        <begin position="333"/>
        <end position="364"/>
    </location>
</feature>
<keyword evidence="3 7" id="KW-1133">Transmembrane helix</keyword>
<protein>
    <recommendedName>
        <fullName evidence="8">Rhodopsin domain-containing protein</fullName>
    </recommendedName>
</protein>
<gene>
    <name evidence="9" type="ORF">PTTW11_01300</name>
</gene>
<evidence type="ECO:0000256" key="4">
    <source>
        <dbReference type="ARBA" id="ARBA00023136"/>
    </source>
</evidence>
<evidence type="ECO:0000256" key="3">
    <source>
        <dbReference type="ARBA" id="ARBA00022989"/>
    </source>
</evidence>
<feature type="transmembrane region" description="Helical" evidence="7">
    <location>
        <begin position="104"/>
        <end position="122"/>
    </location>
</feature>
<dbReference type="PANTHER" id="PTHR33048:SF149">
    <property type="entry name" value="UBID FAMILY DECARBOXYLASE"/>
    <property type="match status" value="1"/>
</dbReference>
<feature type="compositionally biased region" description="Polar residues" evidence="6">
    <location>
        <begin position="339"/>
        <end position="352"/>
    </location>
</feature>
<feature type="transmembrane region" description="Helical" evidence="7">
    <location>
        <begin position="212"/>
        <end position="232"/>
    </location>
</feature>
<sequence length="412" mass="46073">MFDFHRQLGLQSWILYGIGMTLISLRAYARWRRVRSLSRFAVDDCIMITAVPLLYTGLVVCLNLIATGGGSNLFPPEQLSTFTQADIDDRIKGSKIVVLSEQCMLNVIWCLKACMLFMYARILTGTSNMKWIKLITIWTISGWIAAEIAFFTACRPFKGYWAVPPPDPQCTTLVNYAIVQATFNLSSDLFIIAVPVPMILSLKLPLKQKIGLGALFSMGVFVIVAAILTKVYNLSNIYSTTYMLWYTREASVAVYVANLPGIWPLLREHIRFLREHTNTYPSGQSRIPGFTSQQYGNISHHYKSNHLRTFATLDSADIELAYKVKAKLTEVQDSKLSVGHTQRGTSQSSNGNEGDVKAGSSWKGRGLMGVQVDTRVEIQNDKWSRSGSRNGSRHGQSRSVWVEGPEAQAGRH</sequence>
<evidence type="ECO:0000256" key="2">
    <source>
        <dbReference type="ARBA" id="ARBA00022692"/>
    </source>
</evidence>
<evidence type="ECO:0000259" key="8">
    <source>
        <dbReference type="Pfam" id="PF20684"/>
    </source>
</evidence>
<feature type="transmembrane region" description="Helical" evidence="7">
    <location>
        <begin position="12"/>
        <end position="29"/>
    </location>
</feature>
<dbReference type="PANTHER" id="PTHR33048">
    <property type="entry name" value="PTH11-LIKE INTEGRAL MEMBRANE PROTEIN (AFU_ORTHOLOGUE AFUA_5G11245)"/>
    <property type="match status" value="1"/>
</dbReference>
<feature type="region of interest" description="Disordered" evidence="6">
    <location>
        <begin position="378"/>
        <end position="412"/>
    </location>
</feature>
<feature type="transmembrane region" description="Helical" evidence="7">
    <location>
        <begin position="41"/>
        <end position="66"/>
    </location>
</feature>
<dbReference type="InterPro" id="IPR052337">
    <property type="entry name" value="SAT4-like"/>
</dbReference>
<feature type="transmembrane region" description="Helical" evidence="7">
    <location>
        <begin position="244"/>
        <end position="266"/>
    </location>
</feature>
<dbReference type="AlphaFoldDB" id="A0A6S6VB80"/>
<dbReference type="EMBL" id="HG992977">
    <property type="protein sequence ID" value="CAE7001827.1"/>
    <property type="molecule type" value="Genomic_DNA"/>
</dbReference>
<evidence type="ECO:0000256" key="6">
    <source>
        <dbReference type="SAM" id="MobiDB-lite"/>
    </source>
</evidence>
<evidence type="ECO:0000313" key="9">
    <source>
        <dbReference type="EMBL" id="CAE7001827.1"/>
    </source>
</evidence>
<comment type="similarity">
    <text evidence="5">Belongs to the SAT4 family.</text>
</comment>
<comment type="subcellular location">
    <subcellularLocation>
        <location evidence="1">Membrane</location>
        <topology evidence="1">Multi-pass membrane protein</topology>
    </subcellularLocation>
</comment>
<evidence type="ECO:0000256" key="1">
    <source>
        <dbReference type="ARBA" id="ARBA00004141"/>
    </source>
</evidence>
<dbReference type="Proteomes" id="UP000472372">
    <property type="component" value="Chromosome 1"/>
</dbReference>
<reference evidence="9" key="1">
    <citation type="submission" date="2021-02" db="EMBL/GenBank/DDBJ databases">
        <authorList>
            <person name="Syme A R."/>
            <person name="Syme A R."/>
            <person name="Moolhuijzen P."/>
        </authorList>
    </citation>
    <scope>NUCLEOTIDE SEQUENCE</scope>
    <source>
        <strain evidence="9">W1-1</strain>
    </source>
</reference>
<proteinExistence type="inferred from homology"/>
<name>A0A6S6VB80_9PLEO</name>
<keyword evidence="2 7" id="KW-0812">Transmembrane</keyword>
<dbReference type="InterPro" id="IPR049326">
    <property type="entry name" value="Rhodopsin_dom_fungi"/>
</dbReference>